<dbReference type="Proteomes" id="UP001396898">
    <property type="component" value="Unassembled WGS sequence"/>
</dbReference>
<evidence type="ECO:0000256" key="1">
    <source>
        <dbReference type="SAM" id="MobiDB-lite"/>
    </source>
</evidence>
<evidence type="ECO:0000259" key="2">
    <source>
        <dbReference type="SMART" id="SM00256"/>
    </source>
</evidence>
<evidence type="ECO:0000313" key="4">
    <source>
        <dbReference type="Proteomes" id="UP001396898"/>
    </source>
</evidence>
<organism evidence="3 4">
    <name type="scientific">Apiospora marii</name>
    <dbReference type="NCBI Taxonomy" id="335849"/>
    <lineage>
        <taxon>Eukaryota</taxon>
        <taxon>Fungi</taxon>
        <taxon>Dikarya</taxon>
        <taxon>Ascomycota</taxon>
        <taxon>Pezizomycotina</taxon>
        <taxon>Sordariomycetes</taxon>
        <taxon>Xylariomycetidae</taxon>
        <taxon>Amphisphaeriales</taxon>
        <taxon>Apiosporaceae</taxon>
        <taxon>Apiospora</taxon>
    </lineage>
</organism>
<dbReference type="Pfam" id="PF00646">
    <property type="entry name" value="F-box"/>
    <property type="match status" value="1"/>
</dbReference>
<comment type="caution">
    <text evidence="3">The sequence shown here is derived from an EMBL/GenBank/DDBJ whole genome shotgun (WGS) entry which is preliminary data.</text>
</comment>
<proteinExistence type="predicted"/>
<name>A0ABR1R0N4_9PEZI</name>
<dbReference type="InterPro" id="IPR046676">
    <property type="entry name" value="DUF6546"/>
</dbReference>
<sequence length="568" mass="64782">MARTRTLPPEIISMILAQVEGSQRPKCAAVCKSWQIVVERSTLNTLTLKPDDLVQFLKIMCTYRHRHPLLKHVTFCVPLGSSLHFPDESDEEVNPASKEFEIRNDDQMAMFKAAIIRFFSTLTVFNGEKTSFSLEVIAIGTDDEQRRNEIQEQGLTRSHVLNIASYFNTVRINEDGSYDRFSPRSVLLRSFSRIDKDGYFVPDSTFVPSSPASFNSMEWDTMIISRGARSQVYPGLDSVQAVTELRISARCFPYIGDTSRSLMMRSLPNLTHVAFEKWYEDWPDDFSGSQFPVDWFGATLPNWPQSLKSIYLYQIPYIAGYNEDNEDNEDNDPEEIESEDDEEVQPDAANGEPDGQTPAVALGWEDDSINLLSKRTNGVATEKTLVRQTMPKHLASRSCSMEELGICNVIDGRHFFSAFDDRQQLPLWPNLRFLTLTASLLPGSDRDDLDKPAAFLKRVAKFAQRMPKLQTLEIYEADAEQAALFQYSTTDDLPTAQWISTWPVEIDGEVKEAWESKPSPDGFLRTEFLPEKMVEMYEGPTHFIGTYLLTKDKIMDPETLREQARLEK</sequence>
<dbReference type="CDD" id="cd09917">
    <property type="entry name" value="F-box_SF"/>
    <property type="match status" value="1"/>
</dbReference>
<feature type="compositionally biased region" description="Acidic residues" evidence="1">
    <location>
        <begin position="323"/>
        <end position="345"/>
    </location>
</feature>
<dbReference type="Pfam" id="PF20183">
    <property type="entry name" value="DUF6546"/>
    <property type="match status" value="1"/>
</dbReference>
<keyword evidence="4" id="KW-1185">Reference proteome</keyword>
<dbReference type="SUPFAM" id="SSF81383">
    <property type="entry name" value="F-box domain"/>
    <property type="match status" value="1"/>
</dbReference>
<reference evidence="3 4" key="1">
    <citation type="submission" date="2023-01" db="EMBL/GenBank/DDBJ databases">
        <title>Analysis of 21 Apiospora genomes using comparative genomics revels a genus with tremendous synthesis potential of carbohydrate active enzymes and secondary metabolites.</title>
        <authorList>
            <person name="Sorensen T."/>
        </authorList>
    </citation>
    <scope>NUCLEOTIDE SEQUENCE [LARGE SCALE GENOMIC DNA]</scope>
    <source>
        <strain evidence="3 4">CBS 20057</strain>
    </source>
</reference>
<gene>
    <name evidence="3" type="ORF">PG991_016084</name>
</gene>
<dbReference type="InterPro" id="IPR001810">
    <property type="entry name" value="F-box_dom"/>
</dbReference>
<evidence type="ECO:0000313" key="3">
    <source>
        <dbReference type="EMBL" id="KAK7994496.1"/>
    </source>
</evidence>
<dbReference type="EMBL" id="JAQQWI010000024">
    <property type="protein sequence ID" value="KAK7994496.1"/>
    <property type="molecule type" value="Genomic_DNA"/>
</dbReference>
<feature type="domain" description="F-box" evidence="2">
    <location>
        <begin position="7"/>
        <end position="47"/>
    </location>
</feature>
<dbReference type="SMART" id="SM00256">
    <property type="entry name" value="FBOX"/>
    <property type="match status" value="1"/>
</dbReference>
<protein>
    <recommendedName>
        <fullName evidence="2">F-box domain-containing protein</fullName>
    </recommendedName>
</protein>
<feature type="region of interest" description="Disordered" evidence="1">
    <location>
        <begin position="322"/>
        <end position="360"/>
    </location>
</feature>
<dbReference type="InterPro" id="IPR036047">
    <property type="entry name" value="F-box-like_dom_sf"/>
</dbReference>
<accession>A0ABR1R0N4</accession>